<dbReference type="Gene3D" id="1.10.10.10">
    <property type="entry name" value="Winged helix-like DNA-binding domain superfamily/Winged helix DNA-binding domain"/>
    <property type="match status" value="1"/>
</dbReference>
<reference evidence="2" key="1">
    <citation type="journal article" date="2020" name="J. ISSAAS">
        <title>Lactobacilli and other gastrointestinal microbiota of Peromyscus leucopus, reservoir host for agents of Lyme disease and other zoonoses in North America.</title>
        <authorList>
            <person name="Milovic A."/>
            <person name="Bassam K."/>
            <person name="Shao H."/>
            <person name="Chatzistamou I."/>
            <person name="Tufts D.M."/>
            <person name="Diuk-Wasser M."/>
            <person name="Barbour A.G."/>
        </authorList>
    </citation>
    <scope>NUCLEOTIDE SEQUENCE</scope>
    <source>
        <strain evidence="2">LL40</strain>
    </source>
</reference>
<sequence>MKEVYVKNADGDLECVIVTDEVADLLETFQREEQSYARKIRKRRQKAGGADISYEDWIGSYSFEDKLLNELLIESLFRSLTEKERRRVILYYLEGYTYAEIARIENKSIMSVYGSVTSALRKMRGWI</sequence>
<organism evidence="2">
    <name type="scientific">uncultured Bacillota bacterium</name>
    <dbReference type="NCBI Taxonomy" id="344338"/>
    <lineage>
        <taxon>Bacteria</taxon>
        <taxon>Bacillati</taxon>
        <taxon>Bacillota</taxon>
        <taxon>environmental samples</taxon>
    </lineage>
</organism>
<proteinExistence type="predicted"/>
<dbReference type="GO" id="GO:0016987">
    <property type="term" value="F:sigma factor activity"/>
    <property type="evidence" value="ECO:0007669"/>
    <property type="project" value="InterPro"/>
</dbReference>
<dbReference type="EMBL" id="MN577573">
    <property type="protein sequence ID" value="QGT50936.1"/>
    <property type="molecule type" value="Genomic_DNA"/>
</dbReference>
<dbReference type="Pfam" id="PF08281">
    <property type="entry name" value="Sigma70_r4_2"/>
    <property type="match status" value="1"/>
</dbReference>
<dbReference type="SUPFAM" id="SSF88659">
    <property type="entry name" value="Sigma3 and sigma4 domains of RNA polymerase sigma factors"/>
    <property type="match status" value="1"/>
</dbReference>
<dbReference type="InterPro" id="IPR013249">
    <property type="entry name" value="RNA_pol_sigma70_r4_t2"/>
</dbReference>
<name>A0A650EMU6_9FIRM</name>
<gene>
    <name evidence="2" type="ORF">Firmicute1046_0120</name>
</gene>
<accession>A0A650EMU6</accession>
<dbReference type="InterPro" id="IPR013324">
    <property type="entry name" value="RNA_pol_sigma_r3/r4-like"/>
</dbReference>
<evidence type="ECO:0000313" key="2">
    <source>
        <dbReference type="EMBL" id="QGT50936.1"/>
    </source>
</evidence>
<dbReference type="GO" id="GO:0006352">
    <property type="term" value="P:DNA-templated transcription initiation"/>
    <property type="evidence" value="ECO:0007669"/>
    <property type="project" value="InterPro"/>
</dbReference>
<dbReference type="GO" id="GO:0003677">
    <property type="term" value="F:DNA binding"/>
    <property type="evidence" value="ECO:0007669"/>
    <property type="project" value="InterPro"/>
</dbReference>
<evidence type="ECO:0000259" key="1">
    <source>
        <dbReference type="Pfam" id="PF08281"/>
    </source>
</evidence>
<feature type="domain" description="RNA polymerase sigma factor 70 region 4 type 2" evidence="1">
    <location>
        <begin position="72"/>
        <end position="123"/>
    </location>
</feature>
<dbReference type="AlphaFoldDB" id="A0A650EMU6"/>
<dbReference type="InterPro" id="IPR036388">
    <property type="entry name" value="WH-like_DNA-bd_sf"/>
</dbReference>
<protein>
    <recommendedName>
        <fullName evidence="1">RNA polymerase sigma factor 70 region 4 type 2 domain-containing protein</fullName>
    </recommendedName>
</protein>